<dbReference type="OrthoDB" id="10266039at2759"/>
<reference evidence="4" key="1">
    <citation type="submission" date="2017-02" db="UniProtKB">
        <authorList>
            <consortium name="WormBaseParasite"/>
        </authorList>
    </citation>
    <scope>IDENTIFICATION</scope>
</reference>
<gene>
    <name evidence="2" type="ORF">HNAJ_LOCUS11767</name>
</gene>
<protein>
    <submittedName>
        <fullName evidence="4">DET1- and DDB1-associated protein 1</fullName>
    </submittedName>
</protein>
<feature type="compositionally biased region" description="Basic and acidic residues" evidence="1">
    <location>
        <begin position="154"/>
        <end position="163"/>
    </location>
</feature>
<evidence type="ECO:0000256" key="1">
    <source>
        <dbReference type="SAM" id="MobiDB-lite"/>
    </source>
</evidence>
<keyword evidence="3" id="KW-1185">Reference proteome</keyword>
<name>A0A0R3TVD3_RODNA</name>
<evidence type="ECO:0000313" key="3">
    <source>
        <dbReference type="Proteomes" id="UP000278807"/>
    </source>
</evidence>
<dbReference type="Proteomes" id="UP000278807">
    <property type="component" value="Unassembled WGS sequence"/>
</dbReference>
<reference evidence="2 3" key="2">
    <citation type="submission" date="2018-11" db="EMBL/GenBank/DDBJ databases">
        <authorList>
            <consortium name="Pathogen Informatics"/>
        </authorList>
    </citation>
    <scope>NUCLEOTIDE SEQUENCE [LARGE SCALE GENOMIC DNA]</scope>
</reference>
<feature type="compositionally biased region" description="Basic and acidic residues" evidence="1">
    <location>
        <begin position="1"/>
        <end position="16"/>
    </location>
</feature>
<accession>A0A0R3TVD3</accession>
<feature type="region of interest" description="Disordered" evidence="1">
    <location>
        <begin position="97"/>
        <end position="169"/>
    </location>
</feature>
<evidence type="ECO:0000313" key="2">
    <source>
        <dbReference type="EMBL" id="VDO11299.1"/>
    </source>
</evidence>
<proteinExistence type="predicted"/>
<dbReference type="EMBL" id="UZAE01013782">
    <property type="protein sequence ID" value="VDO11299.1"/>
    <property type="molecule type" value="Genomic_DNA"/>
</dbReference>
<organism evidence="4">
    <name type="scientific">Rodentolepis nana</name>
    <name type="common">Dwarf tapeworm</name>
    <name type="synonym">Hymenolepis nana</name>
    <dbReference type="NCBI Taxonomy" id="102285"/>
    <lineage>
        <taxon>Eukaryota</taxon>
        <taxon>Metazoa</taxon>
        <taxon>Spiralia</taxon>
        <taxon>Lophotrochozoa</taxon>
        <taxon>Platyhelminthes</taxon>
        <taxon>Cestoda</taxon>
        <taxon>Eucestoda</taxon>
        <taxon>Cyclophyllidea</taxon>
        <taxon>Hymenolepididae</taxon>
        <taxon>Rodentolepis</taxon>
    </lineage>
</organism>
<evidence type="ECO:0000313" key="4">
    <source>
        <dbReference type="WBParaSite" id="HNAJ_0001177801-mRNA-1"/>
    </source>
</evidence>
<feature type="compositionally biased region" description="Polar residues" evidence="1">
    <location>
        <begin position="19"/>
        <end position="36"/>
    </location>
</feature>
<feature type="region of interest" description="Disordered" evidence="1">
    <location>
        <begin position="1"/>
        <end position="36"/>
    </location>
</feature>
<dbReference type="AlphaFoldDB" id="A0A0R3TVD3"/>
<dbReference type="WBParaSite" id="HNAJ_0001177801-mRNA-1">
    <property type="protein sequence ID" value="HNAJ_0001177801-mRNA-1"/>
    <property type="gene ID" value="HNAJ_0001177801"/>
</dbReference>
<sequence>RRTREFKTSRCNELKARTQRNSGQWHSPTYPTSQESKPLLSLDYVPTDCLAKHLQRLGVYSQGATNLKLEQRRRGRGQCAAQSSTKEKQWTVAISDIRLAKNRSRGNGEDPPDVKPTGGNGEDPSDSLQEKMEKTHLIRCSSRGNGEDPPDSVSHSKDKDGKPEILGSN</sequence>